<gene>
    <name evidence="1" type="ORF">Tco_0725558</name>
</gene>
<protein>
    <submittedName>
        <fullName evidence="1">Uncharacterized protein</fullName>
    </submittedName>
</protein>
<comment type="caution">
    <text evidence="1">The sequence shown here is derived from an EMBL/GenBank/DDBJ whole genome shotgun (WGS) entry which is preliminary data.</text>
</comment>
<reference evidence="1" key="2">
    <citation type="submission" date="2022-01" db="EMBL/GenBank/DDBJ databases">
        <authorList>
            <person name="Yamashiro T."/>
            <person name="Shiraishi A."/>
            <person name="Satake H."/>
            <person name="Nakayama K."/>
        </authorList>
    </citation>
    <scope>NUCLEOTIDE SEQUENCE</scope>
</reference>
<reference evidence="1" key="1">
    <citation type="journal article" date="2022" name="Int. J. Mol. Sci.">
        <title>Draft Genome of Tanacetum Coccineum: Genomic Comparison of Closely Related Tanacetum-Family Plants.</title>
        <authorList>
            <person name="Yamashiro T."/>
            <person name="Shiraishi A."/>
            <person name="Nakayama K."/>
            <person name="Satake H."/>
        </authorList>
    </citation>
    <scope>NUCLEOTIDE SEQUENCE</scope>
</reference>
<dbReference type="Proteomes" id="UP001151760">
    <property type="component" value="Unassembled WGS sequence"/>
</dbReference>
<evidence type="ECO:0000313" key="1">
    <source>
        <dbReference type="EMBL" id="GJS75677.1"/>
    </source>
</evidence>
<feature type="non-terminal residue" evidence="1">
    <location>
        <position position="84"/>
    </location>
</feature>
<proteinExistence type="predicted"/>
<keyword evidence="2" id="KW-1185">Reference proteome</keyword>
<sequence>MMTYLKHVGGKKHSDLKTKTFEEIQVLYERLKRQDQNFVTIGSVEDEKQIKEMNEESKDPEKKRLNKRVVNEEDTAKVLAEQEV</sequence>
<name>A0ABQ4YE17_9ASTR</name>
<evidence type="ECO:0000313" key="2">
    <source>
        <dbReference type="Proteomes" id="UP001151760"/>
    </source>
</evidence>
<organism evidence="1 2">
    <name type="scientific">Tanacetum coccineum</name>
    <dbReference type="NCBI Taxonomy" id="301880"/>
    <lineage>
        <taxon>Eukaryota</taxon>
        <taxon>Viridiplantae</taxon>
        <taxon>Streptophyta</taxon>
        <taxon>Embryophyta</taxon>
        <taxon>Tracheophyta</taxon>
        <taxon>Spermatophyta</taxon>
        <taxon>Magnoliopsida</taxon>
        <taxon>eudicotyledons</taxon>
        <taxon>Gunneridae</taxon>
        <taxon>Pentapetalae</taxon>
        <taxon>asterids</taxon>
        <taxon>campanulids</taxon>
        <taxon>Asterales</taxon>
        <taxon>Asteraceae</taxon>
        <taxon>Asteroideae</taxon>
        <taxon>Anthemideae</taxon>
        <taxon>Anthemidinae</taxon>
        <taxon>Tanacetum</taxon>
    </lineage>
</organism>
<dbReference type="EMBL" id="BQNB010010321">
    <property type="protein sequence ID" value="GJS75677.1"/>
    <property type="molecule type" value="Genomic_DNA"/>
</dbReference>
<accession>A0ABQ4YE17</accession>